<dbReference type="AlphaFoldDB" id="A0A5E4ZCF7"/>
<keyword evidence="2" id="KW-0456">Lyase</keyword>
<dbReference type="EMBL" id="CABPRZ010000036">
    <property type="protein sequence ID" value="VVE58357.1"/>
    <property type="molecule type" value="Genomic_DNA"/>
</dbReference>
<evidence type="ECO:0000313" key="2">
    <source>
        <dbReference type="EMBL" id="VVE58357.1"/>
    </source>
</evidence>
<gene>
    <name evidence="2" type="primary">baiE_2</name>
    <name evidence="2" type="ORF">PTE30175_05227</name>
</gene>
<keyword evidence="3" id="KW-1185">Reference proteome</keyword>
<dbReference type="Gene3D" id="3.10.450.50">
    <property type="match status" value="1"/>
</dbReference>
<protein>
    <submittedName>
        <fullName evidence="2">Bile acid 7-alpha dehydratase</fullName>
        <ecNumber evidence="2">4.2.1.106</ecNumber>
    </submittedName>
</protein>
<dbReference type="InterPro" id="IPR037401">
    <property type="entry name" value="SnoaL-like"/>
</dbReference>
<dbReference type="RefSeq" id="WP_150699957.1">
    <property type="nucleotide sequence ID" value="NZ_CABPRZ010000036.1"/>
</dbReference>
<dbReference type="GO" id="GO:0033988">
    <property type="term" value="F:bile-acid 7alpha-dehydratase activity"/>
    <property type="evidence" value="ECO:0007669"/>
    <property type="project" value="UniProtKB-EC"/>
</dbReference>
<organism evidence="2 3">
    <name type="scientific">Pandoraea terrae</name>
    <dbReference type="NCBI Taxonomy" id="1537710"/>
    <lineage>
        <taxon>Bacteria</taxon>
        <taxon>Pseudomonadati</taxon>
        <taxon>Pseudomonadota</taxon>
        <taxon>Betaproteobacteria</taxon>
        <taxon>Burkholderiales</taxon>
        <taxon>Burkholderiaceae</taxon>
        <taxon>Pandoraea</taxon>
    </lineage>
</organism>
<dbReference type="Proteomes" id="UP000414233">
    <property type="component" value="Unassembled WGS sequence"/>
</dbReference>
<dbReference type="EC" id="4.2.1.106" evidence="2"/>
<sequence>MTDHDIAARVRRLEDIEAIRRLKARYLACCDAKDPAGMRECFVPGEVHIDYGNVGVFDNREALVDVFTRLGCVDHIIEMHHGVNPQIALTGDDEAQGTWGLHFQRIDTQAMTLLQLGAVYEDRYRRVGDEWRMSATRCVPTSTLVLKLDPAQLSLVLAARQAG</sequence>
<dbReference type="Pfam" id="PF13577">
    <property type="entry name" value="SnoaL_4"/>
    <property type="match status" value="1"/>
</dbReference>
<feature type="domain" description="SnoaL-like" evidence="1">
    <location>
        <begin position="11"/>
        <end position="136"/>
    </location>
</feature>
<accession>A0A5E4ZCF7</accession>
<dbReference type="OrthoDB" id="4571298at2"/>
<evidence type="ECO:0000313" key="3">
    <source>
        <dbReference type="Proteomes" id="UP000414233"/>
    </source>
</evidence>
<evidence type="ECO:0000259" key="1">
    <source>
        <dbReference type="Pfam" id="PF13577"/>
    </source>
</evidence>
<dbReference type="SUPFAM" id="SSF54427">
    <property type="entry name" value="NTF2-like"/>
    <property type="match status" value="1"/>
</dbReference>
<proteinExistence type="predicted"/>
<reference evidence="2 3" key="1">
    <citation type="submission" date="2019-08" db="EMBL/GenBank/DDBJ databases">
        <authorList>
            <person name="Peeters C."/>
        </authorList>
    </citation>
    <scope>NUCLEOTIDE SEQUENCE [LARGE SCALE GENOMIC DNA]</scope>
    <source>
        <strain evidence="2 3">LMG 30175</strain>
    </source>
</reference>
<name>A0A5E4ZCF7_9BURK</name>
<dbReference type="InterPro" id="IPR032710">
    <property type="entry name" value="NTF2-like_dom_sf"/>
</dbReference>